<dbReference type="Gene3D" id="3.40.1390.30">
    <property type="entry name" value="NIF3 (NGG1p interacting factor 3)-like"/>
    <property type="match status" value="1"/>
</dbReference>
<keyword evidence="4" id="KW-1185">Reference proteome</keyword>
<dbReference type="OrthoDB" id="3345469at2759"/>
<evidence type="ECO:0000313" key="4">
    <source>
        <dbReference type="Proteomes" id="UP000807716"/>
    </source>
</evidence>
<reference evidence="3" key="1">
    <citation type="journal article" date="2020" name="Fungal Divers.">
        <title>Resolving the Mortierellaceae phylogeny through synthesis of multi-gene phylogenetics and phylogenomics.</title>
        <authorList>
            <person name="Vandepol N."/>
            <person name="Liber J."/>
            <person name="Desiro A."/>
            <person name="Na H."/>
            <person name="Kennedy M."/>
            <person name="Barry K."/>
            <person name="Grigoriev I.V."/>
            <person name="Miller A.N."/>
            <person name="O'Donnell K."/>
            <person name="Stajich J.E."/>
            <person name="Bonito G."/>
        </authorList>
    </citation>
    <scope>NUCLEOTIDE SEQUENCE</scope>
    <source>
        <strain evidence="3">BC1065</strain>
    </source>
</reference>
<proteinExistence type="inferred from homology"/>
<feature type="binding site" evidence="2">
    <location>
        <position position="113"/>
    </location>
    <ligand>
        <name>a divalent metal cation</name>
        <dbReference type="ChEBI" id="CHEBI:60240"/>
        <label>1</label>
    </ligand>
</feature>
<sequence length="283" mass="31080">MALLPRLLKHMERIAPQSLAQTSWDNVGLLVEAPFPRVRSTTDTPQKVFLTIDFTTAVVEEALRDPDVGAIVVYHPPIFRALKKLQLKDTKSRMVLQCAAKGVSVYSPHTSCDCCEDGVNDWLVQGFGKDGTIRTFEPVQNPPEGHPNAGMGRVFTFNEPKPVQQVIEQIKKHLGMTHVRAAIHPSHQSGQRLIASVGVWAGSGSGIVGHDADLYLTGEMGHHEVLEALEQERTVVLCEHSNTERGYLKASLKPKLEQLFAQDGGEAIEVVVSKTDKDPLVVV</sequence>
<evidence type="ECO:0000256" key="2">
    <source>
        <dbReference type="PIRSR" id="PIRSR602678-1"/>
    </source>
</evidence>
<dbReference type="Proteomes" id="UP000807716">
    <property type="component" value="Unassembled WGS sequence"/>
</dbReference>
<comment type="caution">
    <text evidence="3">The sequence shown here is derived from an EMBL/GenBank/DDBJ whole genome shotgun (WGS) entry which is preliminary data.</text>
</comment>
<dbReference type="GO" id="GO:0046872">
    <property type="term" value="F:metal ion binding"/>
    <property type="evidence" value="ECO:0007669"/>
    <property type="project" value="UniProtKB-KW"/>
</dbReference>
<dbReference type="PANTHER" id="PTHR13799:SF13">
    <property type="entry name" value="NIF3-LIKE PROTEIN 1"/>
    <property type="match status" value="1"/>
</dbReference>
<organism evidence="3 4">
    <name type="scientific">Actinomortierella ambigua</name>
    <dbReference type="NCBI Taxonomy" id="1343610"/>
    <lineage>
        <taxon>Eukaryota</taxon>
        <taxon>Fungi</taxon>
        <taxon>Fungi incertae sedis</taxon>
        <taxon>Mucoromycota</taxon>
        <taxon>Mortierellomycotina</taxon>
        <taxon>Mortierellomycetes</taxon>
        <taxon>Mortierellales</taxon>
        <taxon>Mortierellaceae</taxon>
        <taxon>Actinomortierella</taxon>
    </lineage>
</organism>
<dbReference type="Pfam" id="PF01784">
    <property type="entry name" value="DUF34_NIF3"/>
    <property type="match status" value="1"/>
</dbReference>
<dbReference type="GO" id="GO:0005739">
    <property type="term" value="C:mitochondrion"/>
    <property type="evidence" value="ECO:0007669"/>
    <property type="project" value="TreeGrafter"/>
</dbReference>
<evidence type="ECO:0000313" key="3">
    <source>
        <dbReference type="EMBL" id="KAG0253656.1"/>
    </source>
</evidence>
<gene>
    <name evidence="3" type="primary">NIF3L1</name>
    <name evidence="3" type="ORF">DFQ27_007284</name>
</gene>
<dbReference type="FunFam" id="3.40.1390.30:FF:000001">
    <property type="entry name" value="GTP cyclohydrolase 1 type 2"/>
    <property type="match status" value="1"/>
</dbReference>
<dbReference type="InterPro" id="IPR002678">
    <property type="entry name" value="DUF34/NIF3"/>
</dbReference>
<accession>A0A9P6U0A8</accession>
<feature type="binding site" evidence="2">
    <location>
        <position position="240"/>
    </location>
    <ligand>
        <name>a divalent metal cation</name>
        <dbReference type="ChEBI" id="CHEBI:60240"/>
        <label>1</label>
    </ligand>
</feature>
<feature type="binding site" evidence="2">
    <location>
        <position position="244"/>
    </location>
    <ligand>
        <name>a divalent metal cation</name>
        <dbReference type="ChEBI" id="CHEBI:60240"/>
        <label>1</label>
    </ligand>
</feature>
<dbReference type="SUPFAM" id="SSF102705">
    <property type="entry name" value="NIF3 (NGG1p interacting factor 3)-like"/>
    <property type="match status" value="1"/>
</dbReference>
<dbReference type="PANTHER" id="PTHR13799">
    <property type="entry name" value="NGG1 INTERACTING FACTOR 3"/>
    <property type="match status" value="1"/>
</dbReference>
<dbReference type="AlphaFoldDB" id="A0A9P6U0A8"/>
<comment type="similarity">
    <text evidence="1">Belongs to the GTP cyclohydrolase I type 2/NIF3 family.</text>
</comment>
<dbReference type="NCBIfam" id="TIGR00486">
    <property type="entry name" value="YbgI_SA1388"/>
    <property type="match status" value="1"/>
</dbReference>
<dbReference type="InterPro" id="IPR036069">
    <property type="entry name" value="DUF34/NIF3_sf"/>
</dbReference>
<keyword evidence="2" id="KW-0479">Metal-binding</keyword>
<protein>
    <submittedName>
        <fullName evidence="3">NGG1 interacting factor</fullName>
    </submittedName>
</protein>
<evidence type="ECO:0000256" key="1">
    <source>
        <dbReference type="ARBA" id="ARBA00006964"/>
    </source>
</evidence>
<feature type="binding site" evidence="2">
    <location>
        <position position="75"/>
    </location>
    <ligand>
        <name>a divalent metal cation</name>
        <dbReference type="ChEBI" id="CHEBI:60240"/>
        <label>1</label>
    </ligand>
</feature>
<dbReference type="EMBL" id="JAAAJB010000567">
    <property type="protein sequence ID" value="KAG0253656.1"/>
    <property type="molecule type" value="Genomic_DNA"/>
</dbReference>
<name>A0A9P6U0A8_9FUNG</name>